<dbReference type="InterPro" id="IPR027417">
    <property type="entry name" value="P-loop_NTPase"/>
</dbReference>
<dbReference type="AlphaFoldDB" id="A0A420KFQ9"/>
<comment type="caution">
    <text evidence="6">The sequence shown here is derived from an EMBL/GenBank/DDBJ whole genome shotgun (WGS) entry which is preliminary data.</text>
</comment>
<dbReference type="CDD" id="cd03219">
    <property type="entry name" value="ABC_Mj1267_LivG_branched"/>
    <property type="match status" value="1"/>
</dbReference>
<gene>
    <name evidence="6" type="ORF">CE154_003160</name>
</gene>
<dbReference type="Pfam" id="PF00005">
    <property type="entry name" value="ABC_tran"/>
    <property type="match status" value="1"/>
</dbReference>
<accession>A0A420KFQ9</accession>
<evidence type="ECO:0000256" key="4">
    <source>
        <dbReference type="ARBA" id="ARBA00022840"/>
    </source>
</evidence>
<reference evidence="6 7" key="1">
    <citation type="submission" date="2018-09" db="EMBL/GenBank/DDBJ databases">
        <title>Genome comparison of Alicycliphilus sp. BQ1, a polyurethanolytic bacterium, with its closest phylogenetic relatives Alicycliphilus denitrificans BC and K601, unable to attack polyurethane.</title>
        <authorList>
            <person name="Loza-Tavera H."/>
            <person name="Lozano L."/>
            <person name="Cevallos M."/>
            <person name="Maya-Lucas O."/>
            <person name="Garcia-Mena J."/>
            <person name="Hernandez J."/>
        </authorList>
    </citation>
    <scope>NUCLEOTIDE SEQUENCE [LARGE SCALE GENOMIC DNA]</scope>
    <source>
        <strain evidence="6 7">BQ1</strain>
    </source>
</reference>
<dbReference type="Gene3D" id="3.40.50.300">
    <property type="entry name" value="P-loop containing nucleotide triphosphate hydrolases"/>
    <property type="match status" value="1"/>
</dbReference>
<evidence type="ECO:0000256" key="3">
    <source>
        <dbReference type="ARBA" id="ARBA00022741"/>
    </source>
</evidence>
<dbReference type="GO" id="GO:0016887">
    <property type="term" value="F:ATP hydrolysis activity"/>
    <property type="evidence" value="ECO:0007669"/>
    <property type="project" value="InterPro"/>
</dbReference>
<dbReference type="PANTHER" id="PTHR45772">
    <property type="entry name" value="CONSERVED COMPONENT OF ABC TRANSPORTER FOR NATURAL AMINO ACIDS-RELATED"/>
    <property type="match status" value="1"/>
</dbReference>
<protein>
    <submittedName>
        <fullName evidence="6">ABC transporter ATP-binding protein</fullName>
    </submittedName>
</protein>
<feature type="domain" description="ABC transporter" evidence="5">
    <location>
        <begin position="9"/>
        <end position="250"/>
    </location>
</feature>
<dbReference type="GO" id="GO:0005524">
    <property type="term" value="F:ATP binding"/>
    <property type="evidence" value="ECO:0007669"/>
    <property type="project" value="UniProtKB-KW"/>
</dbReference>
<dbReference type="PROSITE" id="PS50893">
    <property type="entry name" value="ABC_TRANSPORTER_2"/>
    <property type="match status" value="1"/>
</dbReference>
<dbReference type="SUPFAM" id="SSF52540">
    <property type="entry name" value="P-loop containing nucleoside triphosphate hydrolases"/>
    <property type="match status" value="1"/>
</dbReference>
<keyword evidence="1" id="KW-0813">Transport</keyword>
<keyword evidence="2" id="KW-1003">Cell membrane</keyword>
<dbReference type="InterPro" id="IPR051120">
    <property type="entry name" value="ABC_AA/LPS_Transport"/>
</dbReference>
<dbReference type="Proteomes" id="UP000216225">
    <property type="component" value="Unassembled WGS sequence"/>
</dbReference>
<evidence type="ECO:0000259" key="5">
    <source>
        <dbReference type="PROSITE" id="PS50893"/>
    </source>
</evidence>
<dbReference type="RefSeq" id="WP_094435083.1">
    <property type="nucleotide sequence ID" value="NZ_NKDB02000001.1"/>
</dbReference>
<keyword evidence="3" id="KW-0547">Nucleotide-binding</keyword>
<name>A0A420KFQ9_9BURK</name>
<evidence type="ECO:0000256" key="2">
    <source>
        <dbReference type="ARBA" id="ARBA00022475"/>
    </source>
</evidence>
<keyword evidence="4 6" id="KW-0067">ATP-binding</keyword>
<dbReference type="InterPro" id="IPR003593">
    <property type="entry name" value="AAA+_ATPase"/>
</dbReference>
<sequence>MTNDPQALLSIRGLVKRYGGLLVTDHVDLDILPGEVHAIIGPNGAGKTTLISQIVGEVPSDAGSLHLAGRPIDALGVAERARAGIGRSYQITSVIPQFTVLDNVLLAVQGCRGHAYRFWQPAYKNVELFARADEIIELIGLAARRDTPAAALAYGQQRQLEVAMALAMEPKVLLLDEPMAGMGHGESAMMVALLQRLKGRYGILLIEHDMDAVFSLADRISVLFYGKVIYCGDPAAVKDTPQVREAYLGDEEVPA</sequence>
<evidence type="ECO:0000313" key="6">
    <source>
        <dbReference type="EMBL" id="RKJ98770.1"/>
    </source>
</evidence>
<dbReference type="GO" id="GO:0005886">
    <property type="term" value="C:plasma membrane"/>
    <property type="evidence" value="ECO:0007669"/>
    <property type="project" value="TreeGrafter"/>
</dbReference>
<dbReference type="EMBL" id="NKDB02000001">
    <property type="protein sequence ID" value="RKJ98770.1"/>
    <property type="molecule type" value="Genomic_DNA"/>
</dbReference>
<proteinExistence type="predicted"/>
<dbReference type="SMART" id="SM00382">
    <property type="entry name" value="AAA"/>
    <property type="match status" value="1"/>
</dbReference>
<dbReference type="InterPro" id="IPR003439">
    <property type="entry name" value="ABC_transporter-like_ATP-bd"/>
</dbReference>
<evidence type="ECO:0000313" key="7">
    <source>
        <dbReference type="Proteomes" id="UP000216225"/>
    </source>
</evidence>
<keyword evidence="2" id="KW-0472">Membrane</keyword>
<dbReference type="PANTHER" id="PTHR45772:SF2">
    <property type="entry name" value="ABC TRANSPORTER ATP-BINDING PROTEIN"/>
    <property type="match status" value="1"/>
</dbReference>
<organism evidence="6 7">
    <name type="scientific">Alicycliphilus denitrificans</name>
    <dbReference type="NCBI Taxonomy" id="179636"/>
    <lineage>
        <taxon>Bacteria</taxon>
        <taxon>Pseudomonadati</taxon>
        <taxon>Pseudomonadota</taxon>
        <taxon>Betaproteobacteria</taxon>
        <taxon>Burkholderiales</taxon>
        <taxon>Comamonadaceae</taxon>
        <taxon>Alicycliphilus</taxon>
    </lineage>
</organism>
<evidence type="ECO:0000256" key="1">
    <source>
        <dbReference type="ARBA" id="ARBA00022448"/>
    </source>
</evidence>